<evidence type="ECO:0000256" key="11">
    <source>
        <dbReference type="SAM" id="MobiDB-lite"/>
    </source>
</evidence>
<dbReference type="InterPro" id="IPR013261">
    <property type="entry name" value="Tim21"/>
</dbReference>
<dbReference type="OrthoDB" id="436405at2759"/>
<keyword evidence="7 10" id="KW-1133">Transmembrane helix</keyword>
<feature type="transmembrane region" description="Helical" evidence="10">
    <location>
        <begin position="91"/>
        <end position="113"/>
    </location>
</feature>
<dbReference type="Pfam" id="PF08294">
    <property type="entry name" value="TIM21"/>
    <property type="match status" value="1"/>
</dbReference>
<evidence type="ECO:0000256" key="7">
    <source>
        <dbReference type="ARBA" id="ARBA00022989"/>
    </source>
</evidence>
<comment type="function">
    <text evidence="10">Essential component of the TIM23 complex, a complex that mediates the translocation of transit peptide-containing proteins across the mitochondrial inner membrane.</text>
</comment>
<evidence type="ECO:0000256" key="10">
    <source>
        <dbReference type="RuleBase" id="RU367142"/>
    </source>
</evidence>
<accession>A0A5E8BT69</accession>
<dbReference type="Proteomes" id="UP000398389">
    <property type="component" value="Unassembled WGS sequence"/>
</dbReference>
<evidence type="ECO:0000256" key="3">
    <source>
        <dbReference type="ARBA" id="ARBA00020726"/>
    </source>
</evidence>
<keyword evidence="9 10" id="KW-0472">Membrane</keyword>
<keyword evidence="6" id="KW-0809">Transit peptide</keyword>
<keyword evidence="8 10" id="KW-0496">Mitochondrion</keyword>
<evidence type="ECO:0000313" key="12">
    <source>
        <dbReference type="EMBL" id="VVT54692.1"/>
    </source>
</evidence>
<dbReference type="AlphaFoldDB" id="A0A5E8BT69"/>
<gene>
    <name evidence="12" type="ORF">SAPINGB_P004203</name>
</gene>
<dbReference type="GO" id="GO:0030150">
    <property type="term" value="P:protein import into mitochondrial matrix"/>
    <property type="evidence" value="ECO:0007669"/>
    <property type="project" value="UniProtKB-UniRule"/>
</dbReference>
<evidence type="ECO:0000313" key="13">
    <source>
        <dbReference type="Proteomes" id="UP000398389"/>
    </source>
</evidence>
<evidence type="ECO:0000256" key="1">
    <source>
        <dbReference type="ARBA" id="ARBA00004434"/>
    </source>
</evidence>
<comment type="subcellular location">
    <subcellularLocation>
        <location evidence="1 10">Mitochondrion inner membrane</location>
        <topology evidence="1 10">Single-pass membrane protein</topology>
    </subcellularLocation>
</comment>
<keyword evidence="13" id="KW-1185">Reference proteome</keyword>
<evidence type="ECO:0000256" key="4">
    <source>
        <dbReference type="ARBA" id="ARBA00022692"/>
    </source>
</evidence>
<reference evidence="12 13" key="1">
    <citation type="submission" date="2019-09" db="EMBL/GenBank/DDBJ databases">
        <authorList>
            <person name="Brejova B."/>
        </authorList>
    </citation>
    <scope>NUCLEOTIDE SEQUENCE [LARGE SCALE GENOMIC DNA]</scope>
</reference>
<comment type="similarity">
    <text evidence="2 10">Belongs to the TIM21 family.</text>
</comment>
<evidence type="ECO:0000256" key="5">
    <source>
        <dbReference type="ARBA" id="ARBA00022792"/>
    </source>
</evidence>
<keyword evidence="5 10" id="KW-0999">Mitochondrion inner membrane</keyword>
<evidence type="ECO:0000256" key="9">
    <source>
        <dbReference type="ARBA" id="ARBA00023136"/>
    </source>
</evidence>
<protein>
    <recommendedName>
        <fullName evidence="3 10">Mitochondrial import inner membrane translocase subunit Tim21</fullName>
    </recommendedName>
</protein>
<evidence type="ECO:0000256" key="6">
    <source>
        <dbReference type="ARBA" id="ARBA00022946"/>
    </source>
</evidence>
<name>A0A5E8BT69_9ASCO</name>
<dbReference type="GO" id="GO:0005744">
    <property type="term" value="C:TIM23 mitochondrial import inner membrane translocase complex"/>
    <property type="evidence" value="ECO:0007669"/>
    <property type="project" value="UniProtKB-UniRule"/>
</dbReference>
<evidence type="ECO:0000256" key="8">
    <source>
        <dbReference type="ARBA" id="ARBA00023128"/>
    </source>
</evidence>
<feature type="region of interest" description="Disordered" evidence="11">
    <location>
        <begin position="49"/>
        <end position="79"/>
    </location>
</feature>
<dbReference type="RefSeq" id="XP_031854809.1">
    <property type="nucleotide sequence ID" value="XM_031998918.1"/>
</dbReference>
<keyword evidence="10" id="KW-0811">Translocation</keyword>
<dbReference type="PANTHER" id="PTHR13032:SF6">
    <property type="entry name" value="MITOCHONDRIAL IMPORT INNER MEMBRANE TRANSLOCASE SUBUNIT TIM21"/>
    <property type="match status" value="1"/>
</dbReference>
<dbReference type="GeneID" id="43583018"/>
<dbReference type="PANTHER" id="PTHR13032">
    <property type="entry name" value="MITOCHONDRIAL IMPORT INNER MEMBRANE TRANSLOCASE SUBUNIT TIM21"/>
    <property type="match status" value="1"/>
</dbReference>
<keyword evidence="10" id="KW-0653">Protein transport</keyword>
<sequence>MSSAVVFNTNLLRSSRLLVTSCITRPIGYRGISSTTRYLRPQLSSYHNINNHNNNNRPFTISTSRKSSSSNSSSSSSSGGFFNRISRAISFSFYASLIIGGIGALGIVGYLFVSEILLPSSDVALYNKTFSIIEKDPVCLEVLGDRIKAHGEEQSNKWARSRPIAANRGYDKYEREHMWMQFHVQGDKNSGLVRLEMVRDPHGSNTFEYRYLVLEVPGFERIYLIDKTPQPARKTASGLFWGIKWGKKQE</sequence>
<dbReference type="Gene3D" id="3.10.450.320">
    <property type="entry name" value="Mitochondrial import inner membrane translocase subunit Tim21"/>
    <property type="match status" value="1"/>
</dbReference>
<organism evidence="12 13">
    <name type="scientific">Magnusiomyces paraingens</name>
    <dbReference type="NCBI Taxonomy" id="2606893"/>
    <lineage>
        <taxon>Eukaryota</taxon>
        <taxon>Fungi</taxon>
        <taxon>Dikarya</taxon>
        <taxon>Ascomycota</taxon>
        <taxon>Saccharomycotina</taxon>
        <taxon>Dipodascomycetes</taxon>
        <taxon>Dipodascales</taxon>
        <taxon>Dipodascaceae</taxon>
        <taxon>Magnusiomyces</taxon>
    </lineage>
</organism>
<evidence type="ECO:0000256" key="2">
    <source>
        <dbReference type="ARBA" id="ARBA00010867"/>
    </source>
</evidence>
<dbReference type="InterPro" id="IPR038552">
    <property type="entry name" value="Tim21_IMS_sf"/>
</dbReference>
<keyword evidence="4 10" id="KW-0812">Transmembrane</keyword>
<dbReference type="FunFam" id="3.10.450.320:FF:000002">
    <property type="entry name" value="Mitochondrial import inner membrane translocase subunit tim21"/>
    <property type="match status" value="1"/>
</dbReference>
<comment type="subunit">
    <text evidence="10">Component of the TIM23 complex.</text>
</comment>
<dbReference type="EMBL" id="CABVLU010000003">
    <property type="protein sequence ID" value="VVT54692.1"/>
    <property type="molecule type" value="Genomic_DNA"/>
</dbReference>
<proteinExistence type="inferred from homology"/>
<keyword evidence="10" id="KW-0813">Transport</keyword>